<comment type="caution">
    <text evidence="1">The sequence shown here is derived from an EMBL/GenBank/DDBJ whole genome shotgun (WGS) entry which is preliminary data.</text>
</comment>
<evidence type="ECO:0008006" key="3">
    <source>
        <dbReference type="Google" id="ProtNLM"/>
    </source>
</evidence>
<dbReference type="EMBL" id="JANVFU010000001">
    <property type="protein sequence ID" value="KAJ3750875.1"/>
    <property type="molecule type" value="Genomic_DNA"/>
</dbReference>
<proteinExistence type="predicted"/>
<dbReference type="Gene3D" id="3.80.10.10">
    <property type="entry name" value="Ribonuclease Inhibitor"/>
    <property type="match status" value="1"/>
</dbReference>
<dbReference type="Proteomes" id="UP001142393">
    <property type="component" value="Unassembled WGS sequence"/>
</dbReference>
<organism evidence="1 2">
    <name type="scientific">Lentinula detonsa</name>
    <dbReference type="NCBI Taxonomy" id="2804962"/>
    <lineage>
        <taxon>Eukaryota</taxon>
        <taxon>Fungi</taxon>
        <taxon>Dikarya</taxon>
        <taxon>Basidiomycota</taxon>
        <taxon>Agaricomycotina</taxon>
        <taxon>Agaricomycetes</taxon>
        <taxon>Agaricomycetidae</taxon>
        <taxon>Agaricales</taxon>
        <taxon>Marasmiineae</taxon>
        <taxon>Omphalotaceae</taxon>
        <taxon>Lentinula</taxon>
    </lineage>
</organism>
<sequence length="379" mass="42891">MTAVSLFPSELWLEIFEWATFYPDAYATSYKPFCSTALSEAQPTCRDTAISCSLALVCRLWHALVIEFLYRDVRIGYGQSTLKGALCDEQGYGKFVRRAVLPFQYTSTPTWNPAPLPSVEILKLCNRLEVLIRPRSPPLSTVSQQFQFDAESLPLPSLKRLEWNYNLDAEHSGGINSLGATLQNAPNLQYLSIGSVPRVPMIDFRKVSLPFLETLALSSLSGQLMHQISYRWDLPSLSHIVLGAVTVPDISCLWDTYGAQIKSLELGRHASFLVRDVITPTLNNCPHLEELNYHIFFTLPPMLHESHESIHTVGLHSAPNLMFPSDDTWILLERHFEILEYLTSLHTVRLFGDWSQIVADPRFATIFVKLREHGCQVVV</sequence>
<name>A0A9W8PBT2_9AGAR</name>
<protein>
    <recommendedName>
        <fullName evidence="3">F-box domain-containing protein</fullName>
    </recommendedName>
</protein>
<dbReference type="AlphaFoldDB" id="A0A9W8PBT2"/>
<evidence type="ECO:0000313" key="1">
    <source>
        <dbReference type="EMBL" id="KAJ3750875.1"/>
    </source>
</evidence>
<accession>A0A9W8PBT2</accession>
<evidence type="ECO:0000313" key="2">
    <source>
        <dbReference type="Proteomes" id="UP001142393"/>
    </source>
</evidence>
<keyword evidence="2" id="KW-1185">Reference proteome</keyword>
<gene>
    <name evidence="1" type="ORF">DFH05DRAFT_126175</name>
</gene>
<dbReference type="SUPFAM" id="SSF52058">
    <property type="entry name" value="L domain-like"/>
    <property type="match status" value="1"/>
</dbReference>
<dbReference type="InterPro" id="IPR032675">
    <property type="entry name" value="LRR_dom_sf"/>
</dbReference>
<reference evidence="1 2" key="1">
    <citation type="journal article" date="2023" name="Proc. Natl. Acad. Sci. U.S.A.">
        <title>A global phylogenomic analysis of the shiitake genus Lentinula.</title>
        <authorList>
            <person name="Sierra-Patev S."/>
            <person name="Min B."/>
            <person name="Naranjo-Ortiz M."/>
            <person name="Looney B."/>
            <person name="Konkel Z."/>
            <person name="Slot J.C."/>
            <person name="Sakamoto Y."/>
            <person name="Steenwyk J.L."/>
            <person name="Rokas A."/>
            <person name="Carro J."/>
            <person name="Camarero S."/>
            <person name="Ferreira P."/>
            <person name="Molpeceres G."/>
            <person name="Ruiz-Duenas F.J."/>
            <person name="Serrano A."/>
            <person name="Henrissat B."/>
            <person name="Drula E."/>
            <person name="Hughes K.W."/>
            <person name="Mata J.L."/>
            <person name="Ishikawa N.K."/>
            <person name="Vargas-Isla R."/>
            <person name="Ushijima S."/>
            <person name="Smith C.A."/>
            <person name="Donoghue J."/>
            <person name="Ahrendt S."/>
            <person name="Andreopoulos W."/>
            <person name="He G."/>
            <person name="LaButti K."/>
            <person name="Lipzen A."/>
            <person name="Ng V."/>
            <person name="Riley R."/>
            <person name="Sandor L."/>
            <person name="Barry K."/>
            <person name="Martinez A.T."/>
            <person name="Xiao Y."/>
            <person name="Gibbons J.G."/>
            <person name="Terashima K."/>
            <person name="Grigoriev I.V."/>
            <person name="Hibbett D."/>
        </authorList>
    </citation>
    <scope>NUCLEOTIDE SEQUENCE [LARGE SCALE GENOMIC DNA]</scope>
    <source>
        <strain evidence="1 2">TFB7810</strain>
    </source>
</reference>